<organism evidence="1 2">
    <name type="scientific">Aspergillus saccharolyticus JOP 1030-1</name>
    <dbReference type="NCBI Taxonomy" id="1450539"/>
    <lineage>
        <taxon>Eukaryota</taxon>
        <taxon>Fungi</taxon>
        <taxon>Dikarya</taxon>
        <taxon>Ascomycota</taxon>
        <taxon>Pezizomycotina</taxon>
        <taxon>Eurotiomycetes</taxon>
        <taxon>Eurotiomycetidae</taxon>
        <taxon>Eurotiales</taxon>
        <taxon>Aspergillaceae</taxon>
        <taxon>Aspergillus</taxon>
        <taxon>Aspergillus subgen. Circumdati</taxon>
    </lineage>
</organism>
<evidence type="ECO:0000313" key="2">
    <source>
        <dbReference type="Proteomes" id="UP000248349"/>
    </source>
</evidence>
<sequence>MCSSAEFGSCVAWGRKPGAWQSVLACGSCVVVSEAPSCQARIAMQGWLRWMCAMGKSGQLLVLHCWGRPQASILADGVQS</sequence>
<proteinExistence type="predicted"/>
<keyword evidence="2" id="KW-1185">Reference proteome</keyword>
<evidence type="ECO:0000313" key="1">
    <source>
        <dbReference type="EMBL" id="PYH43680.1"/>
    </source>
</evidence>
<protein>
    <submittedName>
        <fullName evidence="1">Uncharacterized protein</fullName>
    </submittedName>
</protein>
<name>A0A318ZIZ4_9EURO</name>
<gene>
    <name evidence="1" type="ORF">BP01DRAFT_96876</name>
</gene>
<dbReference type="Proteomes" id="UP000248349">
    <property type="component" value="Unassembled WGS sequence"/>
</dbReference>
<accession>A0A318ZIZ4</accession>
<dbReference type="AlphaFoldDB" id="A0A318ZIZ4"/>
<dbReference type="EMBL" id="KZ821242">
    <property type="protein sequence ID" value="PYH43680.1"/>
    <property type="molecule type" value="Genomic_DNA"/>
</dbReference>
<dbReference type="GeneID" id="37081499"/>
<reference evidence="1 2" key="1">
    <citation type="submission" date="2016-12" db="EMBL/GenBank/DDBJ databases">
        <title>The genomes of Aspergillus section Nigri reveals drivers in fungal speciation.</title>
        <authorList>
            <consortium name="DOE Joint Genome Institute"/>
            <person name="Vesth T.C."/>
            <person name="Nybo J."/>
            <person name="Theobald S."/>
            <person name="Brandl J."/>
            <person name="Frisvad J.C."/>
            <person name="Nielsen K.F."/>
            <person name="Lyhne E.K."/>
            <person name="Kogle M.E."/>
            <person name="Kuo A."/>
            <person name="Riley R."/>
            <person name="Clum A."/>
            <person name="Nolan M."/>
            <person name="Lipzen A."/>
            <person name="Salamov A."/>
            <person name="Henrissat B."/>
            <person name="Wiebenga A."/>
            <person name="De Vries R.P."/>
            <person name="Grigoriev I.V."/>
            <person name="Mortensen U.H."/>
            <person name="Andersen M.R."/>
            <person name="Baker S.E."/>
        </authorList>
    </citation>
    <scope>NUCLEOTIDE SEQUENCE [LARGE SCALE GENOMIC DNA]</scope>
    <source>
        <strain evidence="1 2">JOP 1030-1</strain>
    </source>
</reference>
<dbReference type="RefSeq" id="XP_025429662.1">
    <property type="nucleotide sequence ID" value="XM_025580270.1"/>
</dbReference>